<name>A0ACB9BNG1_CICIN</name>
<evidence type="ECO:0000313" key="2">
    <source>
        <dbReference type="Proteomes" id="UP001055811"/>
    </source>
</evidence>
<reference evidence="2" key="1">
    <citation type="journal article" date="2022" name="Mol. Ecol. Resour.">
        <title>The genomes of chicory, endive, great burdock and yacon provide insights into Asteraceae palaeo-polyploidization history and plant inulin production.</title>
        <authorList>
            <person name="Fan W."/>
            <person name="Wang S."/>
            <person name="Wang H."/>
            <person name="Wang A."/>
            <person name="Jiang F."/>
            <person name="Liu H."/>
            <person name="Zhao H."/>
            <person name="Xu D."/>
            <person name="Zhang Y."/>
        </authorList>
    </citation>
    <scope>NUCLEOTIDE SEQUENCE [LARGE SCALE GENOMIC DNA]</scope>
    <source>
        <strain evidence="2">cv. Punajuju</strain>
    </source>
</reference>
<dbReference type="EMBL" id="CM042014">
    <property type="protein sequence ID" value="KAI3723551.1"/>
    <property type="molecule type" value="Genomic_DNA"/>
</dbReference>
<gene>
    <name evidence="1" type="ORF">L2E82_35204</name>
</gene>
<dbReference type="Proteomes" id="UP001055811">
    <property type="component" value="Linkage Group LG06"/>
</dbReference>
<evidence type="ECO:0000313" key="1">
    <source>
        <dbReference type="EMBL" id="KAI3723551.1"/>
    </source>
</evidence>
<sequence length="251" mass="26898">MRCRWSRNCKRAPPPPVPHSSRNGTREDDDEVVEETVLVNNNTSGEQSPVTAPVHPDGGNHNSRGEGESQYGESQQSLGVKSPGENTTLKSPIKVHSDPTTDNLNNSNVGPGFGENFDLLKGCFGLFTFTAGAGHSGSFSSHNLDFGGSYIKRRRLGMGRGSFNPQIVDLPNAEKCLSQPPPADLHPPIDLNTSPTASHSDRPQNAPVATPLIPEIERTAEISRLVGFDIVKDNVILKEIMGAAGDQITSP</sequence>
<proteinExistence type="predicted"/>
<protein>
    <submittedName>
        <fullName evidence="1">Uncharacterized protein</fullName>
    </submittedName>
</protein>
<comment type="caution">
    <text evidence="1">The sequence shown here is derived from an EMBL/GenBank/DDBJ whole genome shotgun (WGS) entry which is preliminary data.</text>
</comment>
<reference evidence="1 2" key="2">
    <citation type="journal article" date="2022" name="Mol. Ecol. Resour.">
        <title>The genomes of chicory, endive, great burdock and yacon provide insights into Asteraceae paleo-polyploidization history and plant inulin production.</title>
        <authorList>
            <person name="Fan W."/>
            <person name="Wang S."/>
            <person name="Wang H."/>
            <person name="Wang A."/>
            <person name="Jiang F."/>
            <person name="Liu H."/>
            <person name="Zhao H."/>
            <person name="Xu D."/>
            <person name="Zhang Y."/>
        </authorList>
    </citation>
    <scope>NUCLEOTIDE SEQUENCE [LARGE SCALE GENOMIC DNA]</scope>
    <source>
        <strain evidence="2">cv. Punajuju</strain>
        <tissue evidence="1">Leaves</tissue>
    </source>
</reference>
<keyword evidence="2" id="KW-1185">Reference proteome</keyword>
<accession>A0ACB9BNG1</accession>
<organism evidence="1 2">
    <name type="scientific">Cichorium intybus</name>
    <name type="common">Chicory</name>
    <dbReference type="NCBI Taxonomy" id="13427"/>
    <lineage>
        <taxon>Eukaryota</taxon>
        <taxon>Viridiplantae</taxon>
        <taxon>Streptophyta</taxon>
        <taxon>Embryophyta</taxon>
        <taxon>Tracheophyta</taxon>
        <taxon>Spermatophyta</taxon>
        <taxon>Magnoliopsida</taxon>
        <taxon>eudicotyledons</taxon>
        <taxon>Gunneridae</taxon>
        <taxon>Pentapetalae</taxon>
        <taxon>asterids</taxon>
        <taxon>campanulids</taxon>
        <taxon>Asterales</taxon>
        <taxon>Asteraceae</taxon>
        <taxon>Cichorioideae</taxon>
        <taxon>Cichorieae</taxon>
        <taxon>Cichoriinae</taxon>
        <taxon>Cichorium</taxon>
    </lineage>
</organism>